<proteinExistence type="predicted"/>
<gene>
    <name evidence="2" type="ORF">HINF_LOCUS39799</name>
    <name evidence="3" type="ORF">HINF_LOCUS6970</name>
</gene>
<dbReference type="EMBL" id="CAXDID020000014">
    <property type="protein sequence ID" value="CAL5982091.1"/>
    <property type="molecule type" value="Genomic_DNA"/>
</dbReference>
<organism evidence="2">
    <name type="scientific">Hexamita inflata</name>
    <dbReference type="NCBI Taxonomy" id="28002"/>
    <lineage>
        <taxon>Eukaryota</taxon>
        <taxon>Metamonada</taxon>
        <taxon>Diplomonadida</taxon>
        <taxon>Hexamitidae</taxon>
        <taxon>Hexamitinae</taxon>
        <taxon>Hexamita</taxon>
    </lineage>
</organism>
<comment type="caution">
    <text evidence="2">The sequence shown here is derived from an EMBL/GenBank/DDBJ whole genome shotgun (WGS) entry which is preliminary data.</text>
</comment>
<dbReference type="AlphaFoldDB" id="A0AA86Q4G5"/>
<evidence type="ECO:0000313" key="3">
    <source>
        <dbReference type="EMBL" id="CAL5982091.1"/>
    </source>
</evidence>
<evidence type="ECO:0000256" key="1">
    <source>
        <dbReference type="SAM" id="Coils"/>
    </source>
</evidence>
<keyword evidence="1" id="KW-0175">Coiled coil</keyword>
<protein>
    <submittedName>
        <fullName evidence="2">Uncharacterized protein</fullName>
    </submittedName>
</protein>
<name>A0AA86Q4G5_9EUKA</name>
<feature type="coiled-coil region" evidence="1">
    <location>
        <begin position="373"/>
        <end position="400"/>
    </location>
</feature>
<evidence type="ECO:0000313" key="4">
    <source>
        <dbReference type="Proteomes" id="UP001642409"/>
    </source>
</evidence>
<dbReference type="Proteomes" id="UP001642409">
    <property type="component" value="Unassembled WGS sequence"/>
</dbReference>
<reference evidence="3 4" key="2">
    <citation type="submission" date="2024-07" db="EMBL/GenBank/DDBJ databases">
        <authorList>
            <person name="Akdeniz Z."/>
        </authorList>
    </citation>
    <scope>NUCLEOTIDE SEQUENCE [LARGE SCALE GENOMIC DNA]</scope>
</reference>
<sequence>MFLTQKSSNIFIYTDSTQQSQLKIQVNDVNSFAVFGFNSNNQQLSNSLLNVTIQLQVITGALICIQCNVSVQNSTLIFIAQGIQISGIMIQSISRISLISTTLQQRFQSEQSSGIINLIKNSIEIFQISQCKIIGTNLIESNNNGYIASQIQILTQLQLDELLVCVNNTLNVGVNSISIVQNNLETKKCDVCSLGSVVYGLCLDTLLNGQVENQLLQCVYPFLFNESVCICADGYILNQSECVGIIQIISTLSNELQNMEFTNQNQLQVMQQTIVDTQNQQSILTQNISVLSYKMQTISQQLSQSLLDAQTELQLEIDQNYNTLDARIFQNVSMMKQALYNSAIYLEQAIIQNHSISEHNLQQNTSVLDQRIYNNISQLNAELKQQIKQLKEQLVSSQCTGQNNLVNVTNQSNLLQFMCSSIEYNFTTIDISTVTNPISAFNFSPGFVFFSQNTQNAFIDVQQISSVFTLFRYQYAFTNIKIQLRNLVFNNSGSLLAYNSAIIVNQMKILQKDGTSLSVNSPTSFSILQVSSTLTNITNLLINISFISSSSGSINLVSNLQGNMNICGYQIFGSYYSTNQISLGVIFANTSQIYINNTIFTLSVYSVGNQSSYLMCLINNSNIQITHILISLGVETNFNLFSSISSSSSNYILYGGLITNQKATITTIQDVSFNIFTKYQSQYVNMSGQLIGCAIGALNTINLDSICYYENIESLNSYISQFGMIGQIEGIIFVSNSSITFIIALNSSNVIAIGIIGYISNSQNSTLTNIQIQFNQSGNMFVVLNSAFIIGQQLSTNWTAQNIYINNSSLQANSYCGILTSSSYSNTTIIQITIFNVFLSAKGSGIAVGIVGTAYKQTYVKNTIVKVSKMLVESTSDSCIGTIMGSSTTTLITENTIISNISQLTVSGIDNCYAAGIIGDIYGLLQVSNAQVIYSNFTAQGSTGVYAGGILGGSINITIIQNTTVQFSIMTSSLNGSRSSFSGGFTGCSKVHTINGSKIEQCIVNTAATKSASGAYTGGFIGFASNTNNINCSSAIFTNISALGQQLNSYTAGFVACQQSSIIIQASIISNIRLQSNNIYNGIQLGYQSSGSFVTKDSLSEGINYINDIIIQNCGLFITNNQRGC</sequence>
<accession>A0AA86Q4G5</accession>
<dbReference type="EMBL" id="CATOUU010000831">
    <property type="protein sequence ID" value="CAI9952154.1"/>
    <property type="molecule type" value="Genomic_DNA"/>
</dbReference>
<reference evidence="2" key="1">
    <citation type="submission" date="2023-06" db="EMBL/GenBank/DDBJ databases">
        <authorList>
            <person name="Kurt Z."/>
        </authorList>
    </citation>
    <scope>NUCLEOTIDE SEQUENCE</scope>
</reference>
<keyword evidence="4" id="KW-1185">Reference proteome</keyword>
<evidence type="ECO:0000313" key="2">
    <source>
        <dbReference type="EMBL" id="CAI9952154.1"/>
    </source>
</evidence>